<accession>X1QZ76</accession>
<gene>
    <name evidence="1" type="ORF">S12H4_09913</name>
</gene>
<evidence type="ECO:0000313" key="1">
    <source>
        <dbReference type="EMBL" id="GAI60136.1"/>
    </source>
</evidence>
<feature type="non-terminal residue" evidence="1">
    <location>
        <position position="1"/>
    </location>
</feature>
<reference evidence="1" key="1">
    <citation type="journal article" date="2014" name="Front. Microbiol.">
        <title>High frequency of phylogenetically diverse reductive dehalogenase-homologous genes in deep subseafloor sedimentary metagenomes.</title>
        <authorList>
            <person name="Kawai M."/>
            <person name="Futagami T."/>
            <person name="Toyoda A."/>
            <person name="Takaki Y."/>
            <person name="Nishi S."/>
            <person name="Hori S."/>
            <person name="Arai W."/>
            <person name="Tsubouchi T."/>
            <person name="Morono Y."/>
            <person name="Uchiyama I."/>
            <person name="Ito T."/>
            <person name="Fujiyama A."/>
            <person name="Inagaki F."/>
            <person name="Takami H."/>
        </authorList>
    </citation>
    <scope>NUCLEOTIDE SEQUENCE</scope>
    <source>
        <strain evidence="1">Expedition CK06-06</strain>
    </source>
</reference>
<evidence type="ECO:0008006" key="2">
    <source>
        <dbReference type="Google" id="ProtNLM"/>
    </source>
</evidence>
<sequence>TSGRATVDGFDVVRQQGKVRQSIGLVFQDRSLDERLSACRI</sequence>
<dbReference type="EMBL" id="BARW01004123">
    <property type="protein sequence ID" value="GAI60136.1"/>
    <property type="molecule type" value="Genomic_DNA"/>
</dbReference>
<protein>
    <recommendedName>
        <fullName evidence="2">ABC transporter domain-containing protein</fullName>
    </recommendedName>
</protein>
<dbReference type="AlphaFoldDB" id="X1QZ76"/>
<name>X1QZ76_9ZZZZ</name>
<proteinExistence type="predicted"/>
<organism evidence="1">
    <name type="scientific">marine sediment metagenome</name>
    <dbReference type="NCBI Taxonomy" id="412755"/>
    <lineage>
        <taxon>unclassified sequences</taxon>
        <taxon>metagenomes</taxon>
        <taxon>ecological metagenomes</taxon>
    </lineage>
</organism>
<comment type="caution">
    <text evidence="1">The sequence shown here is derived from an EMBL/GenBank/DDBJ whole genome shotgun (WGS) entry which is preliminary data.</text>
</comment>